<dbReference type="EMBL" id="CALYLO010000001">
    <property type="protein sequence ID" value="CAH8243756.1"/>
    <property type="molecule type" value="Genomic_DNA"/>
</dbReference>
<evidence type="ECO:0000313" key="2">
    <source>
        <dbReference type="Proteomes" id="UP001154322"/>
    </source>
</evidence>
<keyword evidence="2" id="KW-1185">Reference proteome</keyword>
<dbReference type="Proteomes" id="UP001154322">
    <property type="component" value="Unassembled WGS sequence"/>
</dbReference>
<comment type="caution">
    <text evidence="1">The sequence shown here is derived from an EMBL/GenBank/DDBJ whole genome shotgun (WGS) entry which is preliminary data.</text>
</comment>
<accession>A0ABN8TYB3</accession>
<dbReference type="RefSeq" id="WP_261944720.1">
    <property type="nucleotide sequence ID" value="NZ_AP031286.1"/>
</dbReference>
<reference evidence="1" key="1">
    <citation type="submission" date="2022-06" db="EMBL/GenBank/DDBJ databases">
        <authorList>
            <person name="Dietemann V."/>
            <person name="Ory F."/>
            <person name="Dainat B."/>
            <person name="Oberhansli S."/>
        </authorList>
    </citation>
    <scope>NUCLEOTIDE SEQUENCE</scope>
    <source>
        <strain evidence="1">Ena-SAMPLE-TAB-26-04-2022-14:26:32:270-5432</strain>
    </source>
</reference>
<protein>
    <submittedName>
        <fullName evidence="1">Uncharacterized protein</fullName>
    </submittedName>
</protein>
<proteinExistence type="predicted"/>
<evidence type="ECO:0000313" key="1">
    <source>
        <dbReference type="EMBL" id="CAH8243756.1"/>
    </source>
</evidence>
<gene>
    <name evidence="1" type="ORF">WJ0W_000995</name>
</gene>
<organism evidence="1 2">
    <name type="scientific">Paenibacillus melissococcoides</name>
    <dbReference type="NCBI Taxonomy" id="2912268"/>
    <lineage>
        <taxon>Bacteria</taxon>
        <taxon>Bacillati</taxon>
        <taxon>Bacillota</taxon>
        <taxon>Bacilli</taxon>
        <taxon>Bacillales</taxon>
        <taxon>Paenibacillaceae</taxon>
        <taxon>Paenibacillus</taxon>
    </lineage>
</organism>
<sequence>MFSKPYLITFESSTNSWTVLSIYDADRDLLIDSLNFTHAANDLWRIDSRNVGIVFEGTKADVEILKSGNKQDRERLKKDFQKKYNVNIQEKSGKTFLSDAFSLLVTPTVSALDCNASSETCSWVSIPYCAAAGLAGFWPSVACSVVMQLVCSKCD</sequence>
<name>A0ABN8TYB3_9BACL</name>